<accession>A0A3S4RB17</accession>
<evidence type="ECO:0000259" key="8">
    <source>
        <dbReference type="Pfam" id="PF24160"/>
    </source>
</evidence>
<keyword evidence="4 6" id="KW-1133">Transmembrane helix</keyword>
<comment type="subcellular location">
    <subcellularLocation>
        <location evidence="1">Membrane</location>
    </subcellularLocation>
</comment>
<feature type="transmembrane region" description="Helical" evidence="6">
    <location>
        <begin position="208"/>
        <end position="225"/>
    </location>
</feature>
<evidence type="ECO:0000313" key="11">
    <source>
        <dbReference type="Proteomes" id="UP000285301"/>
    </source>
</evidence>
<evidence type="ECO:0000313" key="9">
    <source>
        <dbReference type="EMBL" id="RWS13929.1"/>
    </source>
</evidence>
<comment type="caution">
    <text evidence="10">The sequence shown here is derived from an EMBL/GenBank/DDBJ whole genome shotgun (WGS) entry which is preliminary data.</text>
</comment>
<organism evidence="10 11">
    <name type="scientific">Dinothrombium tinctorium</name>
    <dbReference type="NCBI Taxonomy" id="1965070"/>
    <lineage>
        <taxon>Eukaryota</taxon>
        <taxon>Metazoa</taxon>
        <taxon>Ecdysozoa</taxon>
        <taxon>Arthropoda</taxon>
        <taxon>Chelicerata</taxon>
        <taxon>Arachnida</taxon>
        <taxon>Acari</taxon>
        <taxon>Acariformes</taxon>
        <taxon>Trombidiformes</taxon>
        <taxon>Prostigmata</taxon>
        <taxon>Anystina</taxon>
        <taxon>Parasitengona</taxon>
        <taxon>Trombidioidea</taxon>
        <taxon>Trombidiidae</taxon>
        <taxon>Dinothrombium</taxon>
    </lineage>
</organism>
<dbReference type="PANTHER" id="PTHR12770:SF31">
    <property type="entry name" value="RUS FAMILY MEMBER 1"/>
    <property type="match status" value="1"/>
</dbReference>
<dbReference type="PANTHER" id="PTHR12770">
    <property type="entry name" value="RUS1 FAMILY PROTEIN C16ORF58"/>
    <property type="match status" value="1"/>
</dbReference>
<evidence type="ECO:0000259" key="7">
    <source>
        <dbReference type="Pfam" id="PF04884"/>
    </source>
</evidence>
<evidence type="ECO:0000256" key="3">
    <source>
        <dbReference type="ARBA" id="ARBA00022692"/>
    </source>
</evidence>
<dbReference type="AlphaFoldDB" id="A0A3S4RB17"/>
<dbReference type="InterPro" id="IPR055412">
    <property type="entry name" value="UVB_sens_C"/>
</dbReference>
<evidence type="ECO:0000256" key="4">
    <source>
        <dbReference type="ARBA" id="ARBA00022989"/>
    </source>
</evidence>
<evidence type="ECO:0000256" key="5">
    <source>
        <dbReference type="ARBA" id="ARBA00023136"/>
    </source>
</evidence>
<keyword evidence="11" id="KW-1185">Reference proteome</keyword>
<evidence type="ECO:0000256" key="2">
    <source>
        <dbReference type="ARBA" id="ARBA00007558"/>
    </source>
</evidence>
<evidence type="ECO:0000256" key="1">
    <source>
        <dbReference type="ARBA" id="ARBA00004370"/>
    </source>
</evidence>
<protein>
    <submittedName>
        <fullName evidence="10">RUS1 family protein C16orf58-like protein</fullName>
    </submittedName>
</protein>
<keyword evidence="3 6" id="KW-0812">Transmembrane</keyword>
<proteinExistence type="inferred from homology"/>
<dbReference type="InterPro" id="IPR006968">
    <property type="entry name" value="RUS_fam"/>
</dbReference>
<sequence length="436" mass="48897">MFGCVLEEYNSNQSSRNVYSKKEDNTLSVVEKETKDDTSLKNVFMTVFLPEGYPDSVSDDYFDYQFWDTLQAFASSVTNTLATHAILKGIGVGDSTATPIAATITWLMRDGTGMLGRIAFAYLQGSKLDADCKKWRLFADIINDVSIGIDIITPYFAGFTTLLQCFSSLGRSLVGITGSATRAALTQHQARRNNLADVSAKDGSQETVVNLIALIFSLTVIPIILLSTNLIWITFIGFTLFHIYANYSAVRAVSMEIVNFDRFAILVEEYLKSGIVQSVKEVNSKENVLPLVWSEYSKYPCKIGVSIQEHVKDYTDLMALRNCNNGCSYLLSLNHSETVPIKISLNEKEDSLTILEAAFQAILIHFCRTNKTAFDAFISDIIEKYSSYDSYQIISKTRKFTEVNFPIFVSKAIAEGWDFSRNLLLVDGWRIKTHLF</sequence>
<feature type="domain" description="Protein root UVB sensitive/RUS" evidence="7">
    <location>
        <begin position="36"/>
        <end position="273"/>
    </location>
</feature>
<reference evidence="10 11" key="1">
    <citation type="journal article" date="2018" name="Gigascience">
        <title>Genomes of trombidid mites reveal novel predicted allergens and laterally-transferred genes associated with secondary metabolism.</title>
        <authorList>
            <person name="Dong X."/>
            <person name="Chaisiri K."/>
            <person name="Xia D."/>
            <person name="Armstrong S.D."/>
            <person name="Fang Y."/>
            <person name="Donnelly M.J."/>
            <person name="Kadowaki T."/>
            <person name="McGarry J.W."/>
            <person name="Darby A.C."/>
            <person name="Makepeace B.L."/>
        </authorList>
    </citation>
    <scope>NUCLEOTIDE SEQUENCE [LARGE SCALE GENOMIC DNA]</scope>
    <source>
        <strain evidence="10">UoL-WK</strain>
    </source>
</reference>
<gene>
    <name evidence="9" type="ORF">B4U79_12083</name>
    <name evidence="10" type="ORF">B4U79_14103</name>
</gene>
<dbReference type="GO" id="GO:0016020">
    <property type="term" value="C:membrane"/>
    <property type="evidence" value="ECO:0007669"/>
    <property type="project" value="UniProtKB-SubCell"/>
</dbReference>
<dbReference type="Proteomes" id="UP000285301">
    <property type="component" value="Unassembled WGS sequence"/>
</dbReference>
<evidence type="ECO:0000313" key="10">
    <source>
        <dbReference type="EMBL" id="RWS13933.1"/>
    </source>
</evidence>
<dbReference type="Pfam" id="PF04884">
    <property type="entry name" value="UVB_sens_prot"/>
    <property type="match status" value="1"/>
</dbReference>
<dbReference type="EMBL" id="NCKU01000845">
    <property type="protein sequence ID" value="RWS13929.1"/>
    <property type="molecule type" value="Genomic_DNA"/>
</dbReference>
<comment type="similarity">
    <text evidence="2">Belongs to the RUS1 family.</text>
</comment>
<keyword evidence="5 6" id="KW-0472">Membrane</keyword>
<dbReference type="Pfam" id="PF24160">
    <property type="entry name" value="UVB_sens_C"/>
    <property type="match status" value="1"/>
</dbReference>
<name>A0A3S4RB17_9ACAR</name>
<reference evidence="10" key="2">
    <citation type="submission" date="2018-11" db="EMBL/GenBank/DDBJ databases">
        <title>Trombidioid mite genomics.</title>
        <authorList>
            <person name="Dong X."/>
        </authorList>
    </citation>
    <scope>NUCLEOTIDE SEQUENCE</scope>
    <source>
        <strain evidence="10">UoL-WK</strain>
    </source>
</reference>
<dbReference type="InterPro" id="IPR054549">
    <property type="entry name" value="UVB_sens_RUS_dom"/>
</dbReference>
<dbReference type="OrthoDB" id="364779at2759"/>
<dbReference type="EMBL" id="NCKU01000843">
    <property type="protein sequence ID" value="RWS13933.1"/>
    <property type="molecule type" value="Genomic_DNA"/>
</dbReference>
<feature type="domain" description="Root UVB sensitive protein C-terminal" evidence="8">
    <location>
        <begin position="276"/>
        <end position="432"/>
    </location>
</feature>
<evidence type="ECO:0000256" key="6">
    <source>
        <dbReference type="SAM" id="Phobius"/>
    </source>
</evidence>